<dbReference type="CDD" id="cd19757">
    <property type="entry name" value="Bbox1"/>
    <property type="match status" value="1"/>
</dbReference>
<dbReference type="PANTHER" id="PTHR25462">
    <property type="entry name" value="BONUS, ISOFORM C-RELATED"/>
    <property type="match status" value="1"/>
</dbReference>
<evidence type="ECO:0000259" key="10">
    <source>
        <dbReference type="PROSITE" id="PS50089"/>
    </source>
</evidence>
<dbReference type="InterPro" id="IPR000315">
    <property type="entry name" value="Znf_B-box"/>
</dbReference>
<keyword evidence="5" id="KW-0833">Ubl conjugation pathway</keyword>
<dbReference type="Gene3D" id="2.60.40.10">
    <property type="entry name" value="Immunoglobulins"/>
    <property type="match status" value="1"/>
</dbReference>
<dbReference type="InterPro" id="IPR001298">
    <property type="entry name" value="Filamin/ABP280_rpt"/>
</dbReference>
<dbReference type="InterPro" id="IPR013783">
    <property type="entry name" value="Ig-like_fold"/>
</dbReference>
<dbReference type="InterPro" id="IPR014756">
    <property type="entry name" value="Ig_E-set"/>
</dbReference>
<dbReference type="PROSITE" id="PS50089">
    <property type="entry name" value="ZF_RING_2"/>
    <property type="match status" value="1"/>
</dbReference>
<evidence type="ECO:0000256" key="9">
    <source>
        <dbReference type="SAM" id="Coils"/>
    </source>
</evidence>
<proteinExistence type="inferred from homology"/>
<evidence type="ECO:0000256" key="1">
    <source>
        <dbReference type="ARBA" id="ARBA00008518"/>
    </source>
</evidence>
<evidence type="ECO:0000256" key="8">
    <source>
        <dbReference type="PROSITE-ProRule" id="PRU00175"/>
    </source>
</evidence>
<dbReference type="InterPro" id="IPR047153">
    <property type="entry name" value="TRIM45/56/19-like"/>
</dbReference>
<reference evidence="11 12" key="1">
    <citation type="submission" date="2022-05" db="EMBL/GenBank/DDBJ databases">
        <authorList>
            <consortium name="Genoscope - CEA"/>
            <person name="William W."/>
        </authorList>
    </citation>
    <scope>NUCLEOTIDE SEQUENCE [LARGE SCALE GENOMIC DNA]</scope>
</reference>
<organism evidence="11 12">
    <name type="scientific">Porites lobata</name>
    <dbReference type="NCBI Taxonomy" id="104759"/>
    <lineage>
        <taxon>Eukaryota</taxon>
        <taxon>Metazoa</taxon>
        <taxon>Cnidaria</taxon>
        <taxon>Anthozoa</taxon>
        <taxon>Hexacorallia</taxon>
        <taxon>Scleractinia</taxon>
        <taxon>Fungiina</taxon>
        <taxon>Poritidae</taxon>
        <taxon>Porites</taxon>
    </lineage>
</organism>
<dbReference type="SUPFAM" id="SSF57845">
    <property type="entry name" value="B-box zinc-binding domain"/>
    <property type="match status" value="1"/>
</dbReference>
<dbReference type="Pfam" id="PF00630">
    <property type="entry name" value="Filamin"/>
    <property type="match status" value="1"/>
</dbReference>
<dbReference type="SMART" id="SM00557">
    <property type="entry name" value="IG_FLMN"/>
    <property type="match status" value="1"/>
</dbReference>
<dbReference type="Proteomes" id="UP001159405">
    <property type="component" value="Unassembled WGS sequence"/>
</dbReference>
<feature type="domain" description="RING-type" evidence="10">
    <location>
        <begin position="9"/>
        <end position="53"/>
    </location>
</feature>
<comment type="caution">
    <text evidence="11">The sequence shown here is derived from an EMBL/GenBank/DDBJ whole genome shotgun (WGS) entry which is preliminary data.</text>
</comment>
<keyword evidence="3" id="KW-0677">Repeat</keyword>
<dbReference type="SMART" id="SM00502">
    <property type="entry name" value="BBC"/>
    <property type="match status" value="1"/>
</dbReference>
<keyword evidence="6" id="KW-0862">Zinc</keyword>
<dbReference type="Gene3D" id="3.30.160.60">
    <property type="entry name" value="Classic Zinc Finger"/>
    <property type="match status" value="1"/>
</dbReference>
<evidence type="ECO:0000256" key="3">
    <source>
        <dbReference type="ARBA" id="ARBA00022737"/>
    </source>
</evidence>
<dbReference type="SUPFAM" id="SSF81296">
    <property type="entry name" value="E set domains"/>
    <property type="match status" value="1"/>
</dbReference>
<dbReference type="Gene3D" id="3.30.40.10">
    <property type="entry name" value="Zinc/RING finger domain, C3HC4 (zinc finger)"/>
    <property type="match status" value="1"/>
</dbReference>
<evidence type="ECO:0000313" key="12">
    <source>
        <dbReference type="Proteomes" id="UP001159405"/>
    </source>
</evidence>
<accession>A0ABN8NCY4</accession>
<dbReference type="SMART" id="SM00336">
    <property type="entry name" value="BBOX"/>
    <property type="match status" value="1"/>
</dbReference>
<keyword evidence="4 8" id="KW-0863">Zinc-finger</keyword>
<dbReference type="InterPro" id="IPR001841">
    <property type="entry name" value="Znf_RING"/>
</dbReference>
<evidence type="ECO:0000256" key="5">
    <source>
        <dbReference type="ARBA" id="ARBA00022786"/>
    </source>
</evidence>
<dbReference type="PROSITE" id="PS00518">
    <property type="entry name" value="ZF_RING_1"/>
    <property type="match status" value="1"/>
</dbReference>
<gene>
    <name evidence="11" type="ORF">PLOB_00011190</name>
</gene>
<evidence type="ECO:0000256" key="7">
    <source>
        <dbReference type="PROSITE-ProRule" id="PRU00087"/>
    </source>
</evidence>
<protein>
    <recommendedName>
        <fullName evidence="10">RING-type domain-containing protein</fullName>
    </recommendedName>
</protein>
<dbReference type="SMART" id="SM00184">
    <property type="entry name" value="RING"/>
    <property type="match status" value="1"/>
</dbReference>
<dbReference type="PANTHER" id="PTHR25462:SF296">
    <property type="entry name" value="MEIOTIC P26, ISOFORM F"/>
    <property type="match status" value="1"/>
</dbReference>
<evidence type="ECO:0000256" key="2">
    <source>
        <dbReference type="ARBA" id="ARBA00022723"/>
    </source>
</evidence>
<dbReference type="InterPro" id="IPR017868">
    <property type="entry name" value="Filamin/ABP280_repeat-like"/>
</dbReference>
<evidence type="ECO:0000313" key="11">
    <source>
        <dbReference type="EMBL" id="CAH3104215.1"/>
    </source>
</evidence>
<dbReference type="SUPFAM" id="SSF57850">
    <property type="entry name" value="RING/U-box"/>
    <property type="match status" value="1"/>
</dbReference>
<feature type="coiled-coil region" evidence="9">
    <location>
        <begin position="257"/>
        <end position="307"/>
    </location>
</feature>
<dbReference type="InterPro" id="IPR013083">
    <property type="entry name" value="Znf_RING/FYVE/PHD"/>
</dbReference>
<keyword evidence="9" id="KW-0175">Coiled coil</keyword>
<dbReference type="Pfam" id="PF13445">
    <property type="entry name" value="zf-RING_UBOX"/>
    <property type="match status" value="1"/>
</dbReference>
<evidence type="ECO:0000256" key="4">
    <source>
        <dbReference type="ARBA" id="ARBA00022771"/>
    </source>
</evidence>
<feature type="repeat" description="Filamin" evidence="7">
    <location>
        <begin position="343"/>
        <end position="447"/>
    </location>
</feature>
<keyword evidence="2" id="KW-0479">Metal-binding</keyword>
<dbReference type="InterPro" id="IPR017907">
    <property type="entry name" value="Znf_RING_CS"/>
</dbReference>
<dbReference type="InterPro" id="IPR027370">
    <property type="entry name" value="Znf-RING_euk"/>
</dbReference>
<evidence type="ECO:0000256" key="6">
    <source>
        <dbReference type="ARBA" id="ARBA00022833"/>
    </source>
</evidence>
<comment type="similarity">
    <text evidence="1">Belongs to the TRIM/RBCC family.</text>
</comment>
<dbReference type="PROSITE" id="PS50194">
    <property type="entry name" value="FILAMIN_REPEAT"/>
    <property type="match status" value="1"/>
</dbReference>
<name>A0ABN8NCY4_9CNID</name>
<dbReference type="InterPro" id="IPR003649">
    <property type="entry name" value="Bbox_C"/>
</dbReference>
<dbReference type="EMBL" id="CALNXK010000016">
    <property type="protein sequence ID" value="CAH3104215.1"/>
    <property type="molecule type" value="Genomic_DNA"/>
</dbReference>
<sequence length="469" mass="51984">MATSQGLECPVCCESFDGQDVSPRMLSCGHSFCTSCLERLLATDDKITCPTCRVEVKVPQAGVAGLPKNWALLSLIAPDHEGVDGLPICEFCENKHPANSYCLDCEEDMCKNAARFHTRNKTSRDHRIVSLEPSPVSVKCPKHDEQFRLFDVKRNCMICRSCFTSFRGRHVESLAEASSKCKEKFEELATRARSRAEVIKAAEQGVKDASLDVKASCDEQRARIESVFKKLRTAITTREKHLLNELDQVHNSKALILTEQRSRLREYQENIESTVQDVLSTIQTLDNANLLDASANLESTLVAMEKQSFMLEPEAQCVPEFNLNRRRLQYLQDSVNTLGTVSDKSTCAETTTACGSGLERAKRGEEESFTINAFDAQGVQRTVGGDAFAVELKSGSGEKIRVNVRDERNGSYVVTYTIPSGAKRVNYTLSVRLRGVHIQGSPFAVHIASSLRGKTCKALSNVASKLTQR</sequence>
<keyword evidence="12" id="KW-1185">Reference proteome</keyword>